<dbReference type="EMBL" id="FNPB01000009">
    <property type="protein sequence ID" value="SDY25741.1"/>
    <property type="molecule type" value="Genomic_DNA"/>
</dbReference>
<organism evidence="5 6">
    <name type="scientific">Halobellus clavatus</name>
    <dbReference type="NCBI Taxonomy" id="660517"/>
    <lineage>
        <taxon>Archaea</taxon>
        <taxon>Methanobacteriati</taxon>
        <taxon>Methanobacteriota</taxon>
        <taxon>Stenosarchaea group</taxon>
        <taxon>Halobacteria</taxon>
        <taxon>Halobacteriales</taxon>
        <taxon>Haloferacaceae</taxon>
        <taxon>Halobellus</taxon>
    </lineage>
</organism>
<protein>
    <submittedName>
        <fullName evidence="5">Aldehyde dehydrogenase (NAD+)</fullName>
    </submittedName>
</protein>
<dbReference type="Pfam" id="PF00171">
    <property type="entry name" value="Aldedh"/>
    <property type="match status" value="1"/>
</dbReference>
<proteinExistence type="inferred from homology"/>
<dbReference type="RefSeq" id="WP_089768142.1">
    <property type="nucleotide sequence ID" value="NZ_FNPB01000009.1"/>
</dbReference>
<gene>
    <name evidence="5" type="ORF">SAMN04487946_109139</name>
</gene>
<dbReference type="InterPro" id="IPR016161">
    <property type="entry name" value="Ald_DH/histidinol_DH"/>
</dbReference>
<dbReference type="OrthoDB" id="6342at2157"/>
<dbReference type="Proteomes" id="UP000199170">
    <property type="component" value="Unassembled WGS sequence"/>
</dbReference>
<dbReference type="InterPro" id="IPR015590">
    <property type="entry name" value="Aldehyde_DH_dom"/>
</dbReference>
<name>A0A1H3IDH0_9EURY</name>
<dbReference type="InterPro" id="IPR016162">
    <property type="entry name" value="Ald_DH_N"/>
</dbReference>
<dbReference type="GO" id="GO:0016620">
    <property type="term" value="F:oxidoreductase activity, acting on the aldehyde or oxo group of donors, NAD or NADP as acceptor"/>
    <property type="evidence" value="ECO:0007669"/>
    <property type="project" value="InterPro"/>
</dbReference>
<dbReference type="AlphaFoldDB" id="A0A1H3IDH0"/>
<evidence type="ECO:0000256" key="3">
    <source>
        <dbReference type="RuleBase" id="RU003345"/>
    </source>
</evidence>
<feature type="active site" evidence="2">
    <location>
        <position position="245"/>
    </location>
</feature>
<dbReference type="InterPro" id="IPR029510">
    <property type="entry name" value="Ald_DH_CS_GLU"/>
</dbReference>
<keyword evidence="6" id="KW-1185">Reference proteome</keyword>
<dbReference type="PANTHER" id="PTHR11699">
    <property type="entry name" value="ALDEHYDE DEHYDROGENASE-RELATED"/>
    <property type="match status" value="1"/>
</dbReference>
<dbReference type="InterPro" id="IPR016163">
    <property type="entry name" value="Ald_DH_C"/>
</dbReference>
<dbReference type="Gene3D" id="3.40.309.10">
    <property type="entry name" value="Aldehyde Dehydrogenase, Chain A, domain 2"/>
    <property type="match status" value="1"/>
</dbReference>
<dbReference type="SUPFAM" id="SSF53720">
    <property type="entry name" value="ALDH-like"/>
    <property type="match status" value="1"/>
</dbReference>
<dbReference type="PROSITE" id="PS00687">
    <property type="entry name" value="ALDEHYDE_DEHYDR_GLU"/>
    <property type="match status" value="1"/>
</dbReference>
<dbReference type="STRING" id="660517.SAMN04487946_109139"/>
<dbReference type="CDD" id="cd07078">
    <property type="entry name" value="ALDH"/>
    <property type="match status" value="1"/>
</dbReference>
<evidence type="ECO:0000313" key="6">
    <source>
        <dbReference type="Proteomes" id="UP000199170"/>
    </source>
</evidence>
<evidence type="ECO:0000259" key="4">
    <source>
        <dbReference type="Pfam" id="PF00171"/>
    </source>
</evidence>
<evidence type="ECO:0000313" key="5">
    <source>
        <dbReference type="EMBL" id="SDY25741.1"/>
    </source>
</evidence>
<keyword evidence="1 3" id="KW-0560">Oxidoreductase</keyword>
<evidence type="ECO:0000256" key="1">
    <source>
        <dbReference type="ARBA" id="ARBA00023002"/>
    </source>
</evidence>
<comment type="similarity">
    <text evidence="3">Belongs to the aldehyde dehydrogenase family.</text>
</comment>
<feature type="domain" description="Aldehyde dehydrogenase" evidence="4">
    <location>
        <begin position="10"/>
        <end position="467"/>
    </location>
</feature>
<reference evidence="6" key="1">
    <citation type="submission" date="2016-10" db="EMBL/GenBank/DDBJ databases">
        <authorList>
            <person name="Varghese N."/>
            <person name="Submissions S."/>
        </authorList>
    </citation>
    <scope>NUCLEOTIDE SEQUENCE [LARGE SCALE GENOMIC DNA]</scope>
    <source>
        <strain evidence="6">CGMCC 1.10118</strain>
    </source>
</reference>
<evidence type="ECO:0000256" key="2">
    <source>
        <dbReference type="PROSITE-ProRule" id="PRU10007"/>
    </source>
</evidence>
<accession>A0A1H3IDH0</accession>
<dbReference type="Gene3D" id="3.40.605.10">
    <property type="entry name" value="Aldehyde Dehydrogenase, Chain A, domain 1"/>
    <property type="match status" value="1"/>
</dbReference>
<sequence length="473" mass="50256">MEPLYINGEWIEPDSGRIRATSPIDGSTLGTVAAGSEAHVDDAVRATVEASDALRELNVHQRAEAIETAMDVLEDRLEEIVSTMTEEVGKTTSEAREEVESAVRSGREYAADAVRLTGEVTRSQYDDRHNFTRREPHGPAGVITPWNYPFEIPTDHLSAALVTGNPVTWNPASEAALTATHIAAAFAATSLPDGAFNFVPGAGGTVGAALSGHQDVRLLAFTGSTAVGQQIAATAATRSAECLLELGGKDPVLVLDDADVSRAADAIVLGSNYNCGQSCSGTERVIATESIYDELVAAVTARTEELTYGDPRDAETDVGPPINDDVRETTERQITEAVEAGARVTAGGSVGDRYIEPTVLADVAPEMRAATEETFGPLTPLISVADREEAVRVANDTRYGLQAAVFTESLQDAHRVIDGLQSGGIVVNGTNNFWEHQLPFGGVKQSGSGGEYKGRWHLESMTQRKSVAIDYSD</sequence>
<dbReference type="FunFam" id="3.40.309.10:FF:000009">
    <property type="entry name" value="Aldehyde dehydrogenase A"/>
    <property type="match status" value="1"/>
</dbReference>